<organism evidence="1 2">
    <name type="scientific">Mongoliibacter ruber</name>
    <dbReference type="NCBI Taxonomy" id="1750599"/>
    <lineage>
        <taxon>Bacteria</taxon>
        <taxon>Pseudomonadati</taxon>
        <taxon>Bacteroidota</taxon>
        <taxon>Cytophagia</taxon>
        <taxon>Cytophagales</taxon>
        <taxon>Cyclobacteriaceae</taxon>
        <taxon>Mongoliibacter</taxon>
    </lineage>
</organism>
<dbReference type="Proteomes" id="UP000238157">
    <property type="component" value="Unassembled WGS sequence"/>
</dbReference>
<protein>
    <submittedName>
        <fullName evidence="1">Uncharacterized protein</fullName>
    </submittedName>
</protein>
<keyword evidence="2" id="KW-1185">Reference proteome</keyword>
<reference evidence="1 2" key="1">
    <citation type="submission" date="2018-03" db="EMBL/GenBank/DDBJ databases">
        <title>Genomic Encyclopedia of Archaeal and Bacterial Type Strains, Phase II (KMG-II): from individual species to whole genera.</title>
        <authorList>
            <person name="Goeker M."/>
        </authorList>
    </citation>
    <scope>NUCLEOTIDE SEQUENCE [LARGE SCALE GENOMIC DNA]</scope>
    <source>
        <strain evidence="1 2">DSM 27929</strain>
    </source>
</reference>
<proteinExistence type="predicted"/>
<sequence length="168" mass="20007">MMKWLKDILIEWQLDKLLKNLPKRDIQVPQEFKCVGVLSNSEEDFLITKELLRDLWGYKVRIIGLFYTEEENRMVEGISHKNFNWLALPSEYFNEFLLEKMDFILIPSLKLNPYLRYLLLQNQSGFTIGLFSEENKPYLDLMLTAESDDLKSNVHHLIDYLKKIKEAC</sequence>
<gene>
    <name evidence="1" type="ORF">CLW00_11188</name>
</gene>
<name>A0A2T0WGF2_9BACT</name>
<comment type="caution">
    <text evidence="1">The sequence shown here is derived from an EMBL/GenBank/DDBJ whole genome shotgun (WGS) entry which is preliminary data.</text>
</comment>
<accession>A0A2T0WGF2</accession>
<dbReference type="EMBL" id="PVTR01000011">
    <property type="protein sequence ID" value="PRY85745.1"/>
    <property type="molecule type" value="Genomic_DNA"/>
</dbReference>
<dbReference type="RefSeq" id="WP_245917351.1">
    <property type="nucleotide sequence ID" value="NZ_PVTR01000011.1"/>
</dbReference>
<evidence type="ECO:0000313" key="2">
    <source>
        <dbReference type="Proteomes" id="UP000238157"/>
    </source>
</evidence>
<dbReference type="AlphaFoldDB" id="A0A2T0WGF2"/>
<evidence type="ECO:0000313" key="1">
    <source>
        <dbReference type="EMBL" id="PRY85745.1"/>
    </source>
</evidence>
<dbReference type="InterPro" id="IPR054207">
    <property type="entry name" value="DUF6913"/>
</dbReference>
<dbReference type="Pfam" id="PF21857">
    <property type="entry name" value="DUF6913"/>
    <property type="match status" value="1"/>
</dbReference>